<name>A0AAD5YA75_9FUNG</name>
<sequence>MPICNNPAYSLAELPSEEALKALEDDKVFYIPYTGEIFTSYQEYYDRIVLYRQKIWTCEMTNKQNLTYKAALESERKTTAKLDAKFPPVWIKPTLELIHFNRLSLNDLVDHIYDYFRGTRFVNEYVYIDVPTAGAERSVEKAIILEKLDQSVPVTLEKKVGDKRQMQREAREAREDNSRVPDDPHHYRIQLCSAPSKEYIVLPGQMRRGRQQLSKQTFKKYVKEVATKDKWVGSPWHVKPSLVIKYGLPSEPPENFGIKQKYDDELGKRGKRRPMDCNIVLRLVYNSPIEDTELFDPQYAKKLDNPPPERPKLGIDFGGVSPDNAFNLIRVYTFITVYGKPLRVYPFKFHDFIAALSYNELDPPCDLICEVFASLLHVACGEYHSKYDYVNNTNPLFYGVPELNEEGKYSDDASENELITLLNTHYKSFNDSEKVGVDQWFKWRAGQWGVPAKKPKKGSKFIINYSSAENLKAWSVALFGFVKDCFKSKVPNTKWQILLKLLSPKTEKPIEPEESMDVDTPVDAEMSGTTNEEEVDELAEEEEDTSKVQKTPKKRKTIELSDDEEEEWEPEKAPKSNRSTRSTRSQPEKRTPSKTPKSKKKGTPKTKAPPKSKKKMAQLGFEELCTKTELGFLTLNADEKIEILAFLVDELVPDCDQIRVYRDEAFEKITELKKEQRELVRTRKQNAAALAEFIKANPQLAENGNVEAPHVETDEIENNSDNNDSDNELNPIRSARIRRKMKVEKEKKVEQAQEIELTDEQQKLKKQQEEMEEKDRMYCRREEIIEFELRATQAIIRSKPLGRDRFCNRYWWFDGGYGMVSLDAVTKFPVSDRGNMPADPEILHEYSTGYLFVEEFFGSETDEKLNPGLYYHQSELRTGLLDGQWGYYSEPAQIEQLMAWLDTRGIRESILHHNLEYYQDVIFDGMEKRRSATAAQDVKEEEKNVTVQDHTIPDFLDYINAWAK</sequence>
<feature type="compositionally biased region" description="Basic residues" evidence="6">
    <location>
        <begin position="596"/>
        <end position="615"/>
    </location>
</feature>
<keyword evidence="2 5" id="KW-0175">Coiled coil</keyword>
<feature type="compositionally biased region" description="Acidic residues" evidence="6">
    <location>
        <begin position="560"/>
        <end position="569"/>
    </location>
</feature>
<feature type="region of interest" description="Disordered" evidence="6">
    <location>
        <begin position="161"/>
        <end position="186"/>
    </location>
</feature>
<dbReference type="Pfam" id="PF15613">
    <property type="entry name" value="WSD"/>
    <property type="match status" value="1"/>
</dbReference>
<evidence type="ECO:0000313" key="9">
    <source>
        <dbReference type="EMBL" id="KAJ3260522.1"/>
    </source>
</evidence>
<dbReference type="Pfam" id="PF10537">
    <property type="entry name" value="WAC_Acf1_DNA_bd"/>
    <property type="match status" value="1"/>
</dbReference>
<accession>A0AAD5YA75</accession>
<dbReference type="InterPro" id="IPR018501">
    <property type="entry name" value="DDT_dom"/>
</dbReference>
<evidence type="ECO:0000256" key="2">
    <source>
        <dbReference type="ARBA" id="ARBA00023054"/>
    </source>
</evidence>
<evidence type="ECO:0000256" key="4">
    <source>
        <dbReference type="PROSITE-ProRule" id="PRU00475"/>
    </source>
</evidence>
<feature type="compositionally biased region" description="Acidic residues" evidence="6">
    <location>
        <begin position="512"/>
        <end position="522"/>
    </location>
</feature>
<feature type="region of interest" description="Disordered" evidence="6">
    <location>
        <begin position="509"/>
        <end position="615"/>
    </location>
</feature>
<dbReference type="EMBL" id="JADGKB010000011">
    <property type="protein sequence ID" value="KAJ3260522.1"/>
    <property type="molecule type" value="Genomic_DNA"/>
</dbReference>
<evidence type="ECO:0000259" key="8">
    <source>
        <dbReference type="PROSITE" id="PS51136"/>
    </source>
</evidence>
<gene>
    <name evidence="9" type="ORF">HK103_000664</name>
</gene>
<evidence type="ECO:0000259" key="7">
    <source>
        <dbReference type="PROSITE" id="PS50827"/>
    </source>
</evidence>
<dbReference type="PROSITE" id="PS50827">
    <property type="entry name" value="DDT"/>
    <property type="match status" value="1"/>
</dbReference>
<evidence type="ECO:0008006" key="11">
    <source>
        <dbReference type="Google" id="ProtNLM"/>
    </source>
</evidence>
<feature type="compositionally biased region" description="Acidic residues" evidence="6">
    <location>
        <begin position="531"/>
        <end position="544"/>
    </location>
</feature>
<feature type="domain" description="DDT" evidence="7">
    <location>
        <begin position="322"/>
        <end position="385"/>
    </location>
</feature>
<dbReference type="PROSITE" id="PS51136">
    <property type="entry name" value="WAC"/>
    <property type="match status" value="1"/>
</dbReference>
<evidence type="ECO:0000256" key="6">
    <source>
        <dbReference type="SAM" id="MobiDB-lite"/>
    </source>
</evidence>
<feature type="coiled-coil region" evidence="5">
    <location>
        <begin position="750"/>
        <end position="777"/>
    </location>
</feature>
<keyword evidence="3 4" id="KW-0539">Nucleus</keyword>
<comment type="subcellular location">
    <subcellularLocation>
        <location evidence="1 4">Nucleus</location>
    </subcellularLocation>
</comment>
<dbReference type="InterPro" id="IPR028941">
    <property type="entry name" value="WHIM2_dom"/>
</dbReference>
<dbReference type="InterPro" id="IPR013136">
    <property type="entry name" value="WSTF_Acf1_Cbp146"/>
</dbReference>
<evidence type="ECO:0000313" key="10">
    <source>
        <dbReference type="Proteomes" id="UP001210925"/>
    </source>
</evidence>
<feature type="compositionally biased region" description="Polar residues" evidence="6">
    <location>
        <begin position="576"/>
        <end position="585"/>
    </location>
</feature>
<feature type="domain" description="WAC" evidence="8">
    <location>
        <begin position="26"/>
        <end position="137"/>
    </location>
</feature>
<evidence type="ECO:0000256" key="5">
    <source>
        <dbReference type="SAM" id="Coils"/>
    </source>
</evidence>
<dbReference type="InterPro" id="IPR028942">
    <property type="entry name" value="WHIM1_dom"/>
</dbReference>
<proteinExistence type="predicted"/>
<dbReference type="PANTHER" id="PTHR32075">
    <property type="entry name" value="ISWI CHROMATIN-REMODELING COMPLEX SUBUNIT YPL216W-RELATED"/>
    <property type="match status" value="1"/>
</dbReference>
<dbReference type="PANTHER" id="PTHR32075:SF6">
    <property type="entry name" value="ISWI CHROMATIN-REMODELING COMPLEX SUBUNIT YPL216W-RELATED"/>
    <property type="match status" value="1"/>
</dbReference>
<feature type="coiled-coil region" evidence="5">
    <location>
        <begin position="662"/>
        <end position="692"/>
    </location>
</feature>
<organism evidence="9 10">
    <name type="scientific">Boothiomyces macroporosus</name>
    <dbReference type="NCBI Taxonomy" id="261099"/>
    <lineage>
        <taxon>Eukaryota</taxon>
        <taxon>Fungi</taxon>
        <taxon>Fungi incertae sedis</taxon>
        <taxon>Chytridiomycota</taxon>
        <taxon>Chytridiomycota incertae sedis</taxon>
        <taxon>Chytridiomycetes</taxon>
        <taxon>Rhizophydiales</taxon>
        <taxon>Terramycetaceae</taxon>
        <taxon>Boothiomyces</taxon>
    </lineage>
</organism>
<dbReference type="GO" id="GO:0000785">
    <property type="term" value="C:chromatin"/>
    <property type="evidence" value="ECO:0007669"/>
    <property type="project" value="UniProtKB-ARBA"/>
</dbReference>
<dbReference type="GO" id="GO:0000781">
    <property type="term" value="C:chromosome, telomeric region"/>
    <property type="evidence" value="ECO:0007669"/>
    <property type="project" value="GOC"/>
</dbReference>
<dbReference type="GO" id="GO:0031509">
    <property type="term" value="P:subtelomeric heterochromatin formation"/>
    <property type="evidence" value="ECO:0007669"/>
    <property type="project" value="TreeGrafter"/>
</dbReference>
<dbReference type="GO" id="GO:0005634">
    <property type="term" value="C:nucleus"/>
    <property type="evidence" value="ECO:0007669"/>
    <property type="project" value="UniProtKB-SubCell"/>
</dbReference>
<keyword evidence="10" id="KW-1185">Reference proteome</keyword>
<comment type="caution">
    <text evidence="9">The sequence shown here is derived from an EMBL/GenBank/DDBJ whole genome shotgun (WGS) entry which is preliminary data.</text>
</comment>
<dbReference type="Proteomes" id="UP001210925">
    <property type="component" value="Unassembled WGS sequence"/>
</dbReference>
<evidence type="ECO:0000256" key="1">
    <source>
        <dbReference type="ARBA" id="ARBA00004123"/>
    </source>
</evidence>
<dbReference type="AlphaFoldDB" id="A0AAD5YA75"/>
<protein>
    <recommendedName>
        <fullName evidence="11">WAC domain-containing protein</fullName>
    </recommendedName>
</protein>
<dbReference type="Pfam" id="PF15612">
    <property type="entry name" value="WHIM1"/>
    <property type="match status" value="1"/>
</dbReference>
<dbReference type="Pfam" id="PF02791">
    <property type="entry name" value="DDT"/>
    <property type="match status" value="1"/>
</dbReference>
<reference evidence="9" key="1">
    <citation type="submission" date="2020-05" db="EMBL/GenBank/DDBJ databases">
        <title>Phylogenomic resolution of chytrid fungi.</title>
        <authorList>
            <person name="Stajich J.E."/>
            <person name="Amses K."/>
            <person name="Simmons R."/>
            <person name="Seto K."/>
            <person name="Myers J."/>
            <person name="Bonds A."/>
            <person name="Quandt C.A."/>
            <person name="Barry K."/>
            <person name="Liu P."/>
            <person name="Grigoriev I."/>
            <person name="Longcore J.E."/>
            <person name="James T.Y."/>
        </authorList>
    </citation>
    <scope>NUCLEOTIDE SEQUENCE</scope>
    <source>
        <strain evidence="9">PLAUS21</strain>
    </source>
</reference>
<evidence type="ECO:0000256" key="3">
    <source>
        <dbReference type="ARBA" id="ARBA00023242"/>
    </source>
</evidence>